<proteinExistence type="predicted"/>
<dbReference type="EMBL" id="JAUEIF010000001">
    <property type="protein sequence ID" value="MDN0024013.1"/>
    <property type="molecule type" value="Genomic_DNA"/>
</dbReference>
<evidence type="ECO:0008006" key="6">
    <source>
        <dbReference type="Google" id="ProtNLM"/>
    </source>
</evidence>
<evidence type="ECO:0000313" key="3">
    <source>
        <dbReference type="EMBL" id="MDN0024013.1"/>
    </source>
</evidence>
<evidence type="ECO:0000256" key="1">
    <source>
        <dbReference type="SAM" id="SignalP"/>
    </source>
</evidence>
<comment type="caution">
    <text evidence="3">The sequence shown here is derived from an EMBL/GenBank/DDBJ whole genome shotgun (WGS) entry which is preliminary data.</text>
</comment>
<reference evidence="3" key="2">
    <citation type="submission" date="2023-08" db="EMBL/GenBank/DDBJ databases">
        <title>Identification and characterization of horizontal gene transfer across gut microbiota members of farm animals based on homology search.</title>
        <authorList>
            <person name="Schwarzerova J."/>
            <person name="Nykrynova M."/>
            <person name="Jureckova K."/>
            <person name="Cejkova D."/>
            <person name="Rychlik I."/>
        </authorList>
    </citation>
    <scope>NUCLEOTIDE SEQUENCE</scope>
    <source>
        <strain evidence="3">ET15</strain>
        <strain evidence="2">ET37</strain>
    </source>
</reference>
<gene>
    <name evidence="2" type="ORF">QVN81_00530</name>
    <name evidence="3" type="ORF">QVN84_00525</name>
</gene>
<feature type="signal peptide" evidence="1">
    <location>
        <begin position="1"/>
        <end position="27"/>
    </location>
</feature>
<protein>
    <recommendedName>
        <fullName evidence="6">Tetratricopeptide repeat protein</fullName>
    </recommendedName>
</protein>
<keyword evidence="1" id="KW-0732">Signal</keyword>
<evidence type="ECO:0000313" key="2">
    <source>
        <dbReference type="EMBL" id="MDN0021516.1"/>
    </source>
</evidence>
<evidence type="ECO:0000313" key="5">
    <source>
        <dbReference type="Proteomes" id="UP001168478"/>
    </source>
</evidence>
<evidence type="ECO:0000313" key="4">
    <source>
        <dbReference type="Proteomes" id="UP001167831"/>
    </source>
</evidence>
<accession>A0AAW7JI21</accession>
<sequence length="406" mass="44384">MKCKAKTGLLQICTALFLCGVTGMAHGAQGGNISFRILADDPLTGLDAGSEYGVRSDGKQGGVSAYAECEREADRLAGLLSGGERNDTLCYSLYRRFMDMRQYDRAGDVAARALAFSGLQGEWKYMRAMAMLKMGENGEGMRLLGESLSDCEREPRKTGDIARTSFLLNLKCLLGMKDEALADLRANRQGEASGRLPHTRMVEFAIKDFSRQKAVRCFMESFLYADDGMTGGTVCSSATYKDCLARISSLGSGAADGTLSESDMWRLLEAYAATRRMDEAKALAAKGEKMFPDNGDWSAARAAIDLSCGASREEVGRLVRAAADKYRACLDKEFDPLLCLRYVKAQCAASPESDSAKTLASFGKEFMAYERQGDLKFCVTYDILSLRLGTSFYDDWAGTLFPDFVV</sequence>
<dbReference type="Proteomes" id="UP001167831">
    <property type="component" value="Unassembled WGS sequence"/>
</dbReference>
<feature type="chain" id="PRO_5043857616" description="Tetratricopeptide repeat protein" evidence="1">
    <location>
        <begin position="28"/>
        <end position="406"/>
    </location>
</feature>
<dbReference type="EMBL" id="JAUEIE010000001">
    <property type="protein sequence ID" value="MDN0021516.1"/>
    <property type="molecule type" value="Genomic_DNA"/>
</dbReference>
<dbReference type="Proteomes" id="UP001168478">
    <property type="component" value="Unassembled WGS sequence"/>
</dbReference>
<dbReference type="RefSeq" id="WP_289824358.1">
    <property type="nucleotide sequence ID" value="NZ_JAUEIE010000001.1"/>
</dbReference>
<reference evidence="3" key="1">
    <citation type="submission" date="2023-06" db="EMBL/GenBank/DDBJ databases">
        <authorList>
            <person name="Zeman M."/>
            <person name="Kubasova T."/>
            <person name="Jahodarova E."/>
            <person name="Nykrynova M."/>
            <person name="Rychlik I."/>
        </authorList>
    </citation>
    <scope>NUCLEOTIDE SEQUENCE</scope>
    <source>
        <strain evidence="3">ET15</strain>
        <strain evidence="2">ET37</strain>
    </source>
</reference>
<dbReference type="AlphaFoldDB" id="A0AAW7JI21"/>
<name>A0AAW7JI21_9BACT</name>
<organism evidence="3 5">
    <name type="scientific">Leyella lascolaii</name>
    <dbReference type="NCBI Taxonomy" id="1776379"/>
    <lineage>
        <taxon>Bacteria</taxon>
        <taxon>Pseudomonadati</taxon>
        <taxon>Bacteroidota</taxon>
        <taxon>Bacteroidia</taxon>
        <taxon>Bacteroidales</taxon>
        <taxon>Prevotellaceae</taxon>
        <taxon>Leyella</taxon>
    </lineage>
</organism>
<keyword evidence="4" id="KW-1185">Reference proteome</keyword>